<comment type="caution">
    <text evidence="6">The sequence shown here is derived from an EMBL/GenBank/DDBJ whole genome shotgun (WGS) entry which is preliminary data.</text>
</comment>
<organism evidence="6 7">
    <name type="scientific">Kutzneria chonburiensis</name>
    <dbReference type="NCBI Taxonomy" id="1483604"/>
    <lineage>
        <taxon>Bacteria</taxon>
        <taxon>Bacillati</taxon>
        <taxon>Actinomycetota</taxon>
        <taxon>Actinomycetes</taxon>
        <taxon>Pseudonocardiales</taxon>
        <taxon>Pseudonocardiaceae</taxon>
        <taxon>Kutzneria</taxon>
    </lineage>
</organism>
<dbReference type="RefSeq" id="WP_273940790.1">
    <property type="nucleotide sequence ID" value="NZ_CP097263.1"/>
</dbReference>
<dbReference type="GO" id="GO:0004357">
    <property type="term" value="F:glutamate-cysteine ligase activity"/>
    <property type="evidence" value="ECO:0007669"/>
    <property type="project" value="UniProtKB-EC"/>
</dbReference>
<evidence type="ECO:0000313" key="7">
    <source>
        <dbReference type="Proteomes" id="UP001589810"/>
    </source>
</evidence>
<evidence type="ECO:0000256" key="2">
    <source>
        <dbReference type="ARBA" id="ARBA00022741"/>
    </source>
</evidence>
<comment type="similarity">
    <text evidence="5">Belongs to the glutamate--cysteine ligase type 2 family. YbdK subfamily.</text>
</comment>
<dbReference type="InterPro" id="IPR014746">
    <property type="entry name" value="Gln_synth/guanido_kin_cat_dom"/>
</dbReference>
<dbReference type="InterPro" id="IPR050141">
    <property type="entry name" value="GCL_type2/YbdK_subfam"/>
</dbReference>
<dbReference type="HAMAP" id="MF_01609">
    <property type="entry name" value="Glu_cys_ligase_2"/>
    <property type="match status" value="1"/>
</dbReference>
<keyword evidence="3 5" id="KW-0067">ATP-binding</keyword>
<dbReference type="PANTHER" id="PTHR36510:SF1">
    <property type="entry name" value="GLUTAMATE--CYSTEINE LIGASE 2-RELATED"/>
    <property type="match status" value="1"/>
</dbReference>
<dbReference type="Pfam" id="PF04107">
    <property type="entry name" value="GCS2"/>
    <property type="match status" value="1"/>
</dbReference>
<dbReference type="Gene3D" id="3.30.590.20">
    <property type="match status" value="1"/>
</dbReference>
<dbReference type="InterPro" id="IPR006336">
    <property type="entry name" value="GCS2"/>
</dbReference>
<dbReference type="PANTHER" id="PTHR36510">
    <property type="entry name" value="GLUTAMATE--CYSTEINE LIGASE 2-RELATED"/>
    <property type="match status" value="1"/>
</dbReference>
<protein>
    <recommendedName>
        <fullName evidence="5">Putative glutamate--cysteine ligase 2</fullName>
        <ecNumber evidence="5">6.3.2.2</ecNumber>
    </recommendedName>
    <alternativeName>
        <fullName evidence="5">Gamma-glutamylcysteine synthetase 2</fullName>
        <shortName evidence="5">GCS 2</shortName>
        <shortName evidence="5">Gamma-GCS 2</shortName>
    </alternativeName>
</protein>
<evidence type="ECO:0000256" key="4">
    <source>
        <dbReference type="ARBA" id="ARBA00048819"/>
    </source>
</evidence>
<evidence type="ECO:0000256" key="1">
    <source>
        <dbReference type="ARBA" id="ARBA00022598"/>
    </source>
</evidence>
<dbReference type="EC" id="6.3.2.2" evidence="5"/>
<dbReference type="SUPFAM" id="SSF55931">
    <property type="entry name" value="Glutamine synthetase/guanido kinase"/>
    <property type="match status" value="1"/>
</dbReference>
<reference evidence="6 7" key="1">
    <citation type="submission" date="2024-09" db="EMBL/GenBank/DDBJ databases">
        <authorList>
            <person name="Sun Q."/>
            <person name="Mori K."/>
        </authorList>
    </citation>
    <scope>NUCLEOTIDE SEQUENCE [LARGE SCALE GENOMIC DNA]</scope>
    <source>
        <strain evidence="6 7">TBRC 1432</strain>
    </source>
</reference>
<dbReference type="NCBIfam" id="NF010041">
    <property type="entry name" value="PRK13517.1-1"/>
    <property type="match status" value="1"/>
</dbReference>
<accession>A0ABV6MPY2</accession>
<evidence type="ECO:0000256" key="5">
    <source>
        <dbReference type="HAMAP-Rule" id="MF_01609"/>
    </source>
</evidence>
<keyword evidence="2 5" id="KW-0547">Nucleotide-binding</keyword>
<sequence length="368" mass="39485">MARTGLTFGVEEEFLVVDAAGRAVPAGRAVLGGTGGENDELQPEMIASQVESATPVCTSAGELLGQLRRLRETLAASARDQGLRLIASGTPPLPEASPPPLTPDRRYRRIAGHFRSLLKSANVCGCHVHVGVPDRETGLHVLNHLRPWLPALLAISANSPFNDGADTGYASWRHMQMTNWPSAGPPPLLRSPAEYDATLDSMTRSGALLDPAMAYWDIRLSPTYPTVEIRVCDVMITADEAALIAVLIRGLVALALQRDAVPEVAQEVIRADLWLAGRDGLQGRCAAPSGTPPEPHALDRLLAEVRPVLDREDRAFVHQVTGRLARVGDGATRQRAAFARAGRVEDVVTMLADAVAPRRESRLTLGSV</sequence>
<dbReference type="NCBIfam" id="TIGR02050">
    <property type="entry name" value="gshA_cyan_rel"/>
    <property type="match status" value="1"/>
</dbReference>
<dbReference type="EMBL" id="JBHLUD010000004">
    <property type="protein sequence ID" value="MFC0542368.1"/>
    <property type="molecule type" value="Genomic_DNA"/>
</dbReference>
<name>A0ABV6MPY2_9PSEU</name>
<keyword evidence="1 5" id="KW-0436">Ligase</keyword>
<gene>
    <name evidence="6" type="ORF">ACFFH7_12800</name>
</gene>
<comment type="catalytic activity">
    <reaction evidence="4 5">
        <text>L-cysteine + L-glutamate + ATP = gamma-L-glutamyl-L-cysteine + ADP + phosphate + H(+)</text>
        <dbReference type="Rhea" id="RHEA:13285"/>
        <dbReference type="ChEBI" id="CHEBI:15378"/>
        <dbReference type="ChEBI" id="CHEBI:29985"/>
        <dbReference type="ChEBI" id="CHEBI:30616"/>
        <dbReference type="ChEBI" id="CHEBI:35235"/>
        <dbReference type="ChEBI" id="CHEBI:43474"/>
        <dbReference type="ChEBI" id="CHEBI:58173"/>
        <dbReference type="ChEBI" id="CHEBI:456216"/>
        <dbReference type="EC" id="6.3.2.2"/>
    </reaction>
</comment>
<comment type="function">
    <text evidence="5">ATP-dependent carboxylate-amine ligase which exhibits weak glutamate--cysteine ligase activity.</text>
</comment>
<dbReference type="InterPro" id="IPR011793">
    <property type="entry name" value="YbdK"/>
</dbReference>
<evidence type="ECO:0000256" key="3">
    <source>
        <dbReference type="ARBA" id="ARBA00022840"/>
    </source>
</evidence>
<proteinExistence type="inferred from homology"/>
<keyword evidence="7" id="KW-1185">Reference proteome</keyword>
<dbReference type="Proteomes" id="UP001589810">
    <property type="component" value="Unassembled WGS sequence"/>
</dbReference>
<evidence type="ECO:0000313" key="6">
    <source>
        <dbReference type="EMBL" id="MFC0542368.1"/>
    </source>
</evidence>